<dbReference type="OrthoDB" id="313543at2157"/>
<dbReference type="AlphaFoldDB" id="A0A1G9V0X1"/>
<evidence type="ECO:0000313" key="2">
    <source>
        <dbReference type="EMBL" id="SDM65862.1"/>
    </source>
</evidence>
<feature type="region of interest" description="Disordered" evidence="1">
    <location>
        <begin position="17"/>
        <end position="69"/>
    </location>
</feature>
<accession>A0A1G9V0X1</accession>
<dbReference type="PROSITE" id="PS51257">
    <property type="entry name" value="PROKAR_LIPOPROTEIN"/>
    <property type="match status" value="1"/>
</dbReference>
<dbReference type="EMBL" id="FNIA01000005">
    <property type="protein sequence ID" value="SDM65862.1"/>
    <property type="molecule type" value="Genomic_DNA"/>
</dbReference>
<proteinExistence type="predicted"/>
<name>A0A1G9V0X1_9EURY</name>
<protein>
    <submittedName>
        <fullName evidence="2">Uncharacterized protein</fullName>
    </submittedName>
</protein>
<dbReference type="STRING" id="996166.SAMN05192554_105128"/>
<keyword evidence="3" id="KW-1185">Reference proteome</keyword>
<organism evidence="2 3">
    <name type="scientific">Haloarchaeobius iranensis</name>
    <dbReference type="NCBI Taxonomy" id="996166"/>
    <lineage>
        <taxon>Archaea</taxon>
        <taxon>Methanobacteriati</taxon>
        <taxon>Methanobacteriota</taxon>
        <taxon>Stenosarchaea group</taxon>
        <taxon>Halobacteria</taxon>
        <taxon>Halobacteriales</taxon>
        <taxon>Halorubellaceae</taxon>
        <taxon>Haloarchaeobius</taxon>
    </lineage>
</organism>
<gene>
    <name evidence="2" type="ORF">SAMN05192554_105128</name>
</gene>
<sequence length="326" mass="34417">MKRRTLLSSLASIGAVGVTGCIDDSSPGDSGTDNTTTDEPGTTPDDGTDTPDGTDDDDGSEFNPDEQTEAARFEVGSPEGVAFANNNKPVPVHVRNDADEERDFALQVTRPTPGPSDDLQVRDLGTTTLSADAYVTVMFYVPATYTLTVDGNGETLHEHQLGHGDFTCNSGFTSITVAEDWSVETSGVSTRMACPSPSARTVGVGQGEGECADGEDHTATVSYGDEEVTVEGAFVTPTPCYSVEVTESNYDEETDEFELVLVATENDAESCVECVGVVDYESTVGFEADFPAHVSVVHRTNDGDTEVARATWNAGFELGGDDAAFL</sequence>
<evidence type="ECO:0000313" key="3">
    <source>
        <dbReference type="Proteomes" id="UP000199370"/>
    </source>
</evidence>
<evidence type="ECO:0000256" key="1">
    <source>
        <dbReference type="SAM" id="MobiDB-lite"/>
    </source>
</evidence>
<feature type="compositionally biased region" description="Low complexity" evidence="1">
    <location>
        <begin position="31"/>
        <end position="45"/>
    </location>
</feature>
<reference evidence="2 3" key="1">
    <citation type="submission" date="2016-10" db="EMBL/GenBank/DDBJ databases">
        <authorList>
            <person name="de Groot N.N."/>
        </authorList>
    </citation>
    <scope>NUCLEOTIDE SEQUENCE [LARGE SCALE GENOMIC DNA]</scope>
    <source>
        <strain evidence="3">EB21,IBRC-M 10013,KCTC 4048</strain>
    </source>
</reference>
<dbReference type="Proteomes" id="UP000199370">
    <property type="component" value="Unassembled WGS sequence"/>
</dbReference>
<feature type="compositionally biased region" description="Acidic residues" evidence="1">
    <location>
        <begin position="46"/>
        <end position="68"/>
    </location>
</feature>
<dbReference type="RefSeq" id="WP_089732130.1">
    <property type="nucleotide sequence ID" value="NZ_FNIA01000005.1"/>
</dbReference>